<evidence type="ECO:0000313" key="9">
    <source>
        <dbReference type="Proteomes" id="UP001610861"/>
    </source>
</evidence>
<comment type="caution">
    <text evidence="8">The sequence shown here is derived from an EMBL/GenBank/DDBJ whole genome shotgun (WGS) entry which is preliminary data.</text>
</comment>
<evidence type="ECO:0000313" key="8">
    <source>
        <dbReference type="EMBL" id="MFH8251749.1"/>
    </source>
</evidence>
<keyword evidence="3 6" id="KW-0732">Signal</keyword>
<feature type="chain" id="PRO_5046795233" evidence="6">
    <location>
        <begin position="29"/>
        <end position="2332"/>
    </location>
</feature>
<dbReference type="InterPro" id="IPR019931">
    <property type="entry name" value="LPXTG_anchor"/>
</dbReference>
<evidence type="ECO:0000256" key="1">
    <source>
        <dbReference type="ARBA" id="ARBA00022512"/>
    </source>
</evidence>
<dbReference type="EMBL" id="JBIQWL010000005">
    <property type="protein sequence ID" value="MFH8251749.1"/>
    <property type="molecule type" value="Genomic_DNA"/>
</dbReference>
<keyword evidence="5" id="KW-1133">Transmembrane helix</keyword>
<evidence type="ECO:0000259" key="7">
    <source>
        <dbReference type="PROSITE" id="PS50847"/>
    </source>
</evidence>
<dbReference type="Pfam" id="PF19407">
    <property type="entry name" value="DUF5979"/>
    <property type="match status" value="5"/>
</dbReference>
<keyword evidence="2" id="KW-0964">Secreted</keyword>
<name>A0ABW7QA60_9MICO</name>
<dbReference type="PROSITE" id="PS50847">
    <property type="entry name" value="GRAM_POS_ANCHORING"/>
    <property type="match status" value="1"/>
</dbReference>
<feature type="signal peptide" evidence="6">
    <location>
        <begin position="1"/>
        <end position="28"/>
    </location>
</feature>
<dbReference type="Gene3D" id="2.60.40.1140">
    <property type="entry name" value="Collagen-binding surface protein Cna, B-type domain"/>
    <property type="match status" value="1"/>
</dbReference>
<organism evidence="8 9">
    <name type="scientific">Microbacterium alkaliflavum</name>
    <dbReference type="NCBI Taxonomy" id="3248839"/>
    <lineage>
        <taxon>Bacteria</taxon>
        <taxon>Bacillati</taxon>
        <taxon>Actinomycetota</taxon>
        <taxon>Actinomycetes</taxon>
        <taxon>Micrococcales</taxon>
        <taxon>Microbacteriaceae</taxon>
        <taxon>Microbacterium</taxon>
    </lineage>
</organism>
<protein>
    <submittedName>
        <fullName evidence="8">DUF5979 domain-containing protein</fullName>
    </submittedName>
</protein>
<proteinExistence type="predicted"/>
<keyword evidence="1" id="KW-0134">Cell wall</keyword>
<sequence length="2332" mass="238798">MLRIRRAIVAGVVAALVASVVVPGTAMALADPDPAAVTAVASLTKDASVDTVEPGETFTYTLTIGCSSITDTGCRDAVVSDTVPAPFVLVSAAIGPGVNSAAPPVIDGNSVTVDWTTPLGDGTTGILDASTAVVELTAQLPAGASYDANGVPVVNNAVIEGTNFVDVDAEAPVTPVIPLGLATTATKSFSPSSLIASPGAPVTASLGGSNDSNATVTSLVIQDPGDPDASPNPFTLAGFAGFGTVTAPAGTTATTYEVYVDGAWVVAPGGVLPSGVDPADVRGTRVTFTGEIPAGATASVDLDLELTELATTQTDGTTVGNDVTSTVGRDGQTASDDAAAGLVLRQNSVTVGASKQFDPEVVVAGESSNVTIGGSNTSAIPIESLTITEPAVGSFPADYTFAGITGPVTYPAGATSGEVTYHFTDGTTETVIFASGTTPPPPATHALDEVASFEVHFEGDIAVGGETTVPFQVDTDPDAAGLPATVPNEVGVRGENLGNTGTSTASDDLYIYSEQIQTYVDKSIRPSQILGVPGEVVTVSLQGGLTDRPNPPDVPDGSTGNASQIVIQDPEDPIEGDAWWNAFDITAITQTPVPAGSTLTIEYYDTTTGTWEVLTSDIAGPTIYSAPVPSDVSAVAGGIRFVYDDTTGEGFPPGTDLAPNFTSELRAEGRYTPGPPFSDTDSTFVPDCAQSGASSINPVVPDAGTAMPAADCPEIEIIPPDPGNADLIDKAFGTSSSGGIKSVIARSGDTIPSTLSWSTGGYSNLGHVDITDAADSETAPVTATIYDSFNLIGIGAITALTDPLMIYDQVQQVQIWNGTAWIDAPGDPCPAACVGTFPGMTFNLAQRETIQGVRLIFVESPNRAAVSAGVVDAPPVGSGVARSFTNDRLITLNWTIRDDRRSDGTAVLGDELYNLAQAGVVRNTANAAGYPASGDDPITSDAQDDVTIIDVPLTTTTSKTWSGGPVSPPPGSDVPANQYPTTRMSVTTRNTTPAKVDQLVITDPVGVTADRRTDPFQAFSFTRFVAINVPAGADTTLVTLSCPDGSSFDYDLGGALDLTEATLPCDVSGVRAQFDGRIVSNGAGTLIFDMRLRQYWRGTTERVTIADTPISNTAQGGIADVDPLGPCPPPQIARYACDQDTATMTIADAVFGVDATKSITPDAQKENVFDPVTVTITGQPTGTIRTQQLTLVDDDASFWNAFDFQGMSPGWHLTSPVDYVEACYLDGGDFTAANVTADDVGGTWTCQPAGGDGTIATASAFLASAPPTLHGLRFTFRQANNLGWQNPANPLLEVPFLVVRRDTLRSGGTTPTTRSDQVIPPGETELGTYTNTVTAGSVSTVLAGGIPVTATDSADAQYRNLHLEVAINVTKTPNGDVQPGIAIPYTLSFTNTGELPLLDPIFRDRLPTDAQGPQLILDPDRDPSVPPWSFALSGAAPVPPNGPALPTDPDLVDVSEADDVITFTMPPGSVLEPSQTYTITILLMLRPGLTPDDQVTNVAAIAVDVPLDACVPTFDQETGECTDSSTVQPLAVPALSTVKKVKADTPVDQPGIPEVFSTANDFSCADQADAQGFYRSPCIPVTLPGDTETWRFSITNAGTVPVDKIVSIDNLPTPGDQGLIVVLPRESEWQPTFADGIQLLDAPPGATLATFGSTSSVPCTADLNPVGTPCAIGAWLPLAAMDPANVRSIKFVVDFPDGDRFVPGEVISLQYQTRTTPTAVVADPYPIAYNTVSTGGEAVGATAPIAVPATEGRRVGVSYPTGPIQLEKIVSGPAAQYAPDSFPVQLTCTSGGTPLTGIPSSVLVPGADPVEIAGLPWGAECTATEGENGQSSVVIGTATVGGPDDEIGLVSIENVFDVGDLDITKVVDSDAVDANGDPVEYGPFDFAVDCTFLGSAVFAEGYDDQNPMAATLGDGETWSLSGLPIGAECTVTETDTDGAASTQIVVTQDGTAGDPIDGTSAEVTIGAQSGVLVTATNFFGAGDLTLVKVVDGEAGPDFGAGPFRLHVECTLDDSTVWDGDVMLGGDDPLEATIDDIAAGAECTVTEPDDAGATNSVIDPGTVTIGDGQVVTVTVTNTFTAASLRVSKVIDGEGAELYGAGPFEVTLTCLQGLTPVDIPGGATRELSAGNGYTTTYAPLLIGLVCRIAETDDGGATSSTITDADGNDVGLFTIDPEGTLDLTVTNTFDVGSLEVVKSVSGTDAAAHAADEFEVTAACTFDGAAIDIPDGAVRTLTVAAPVVYEDLPVGAECTVAETDAGGADAVTLSPADPADPSRALVTVGADAVASITVDNRFDAPLPVTGGDLGRTALAAMLGLLLLGGGVLVVLRRRRA</sequence>
<accession>A0ABW7QA60</accession>
<dbReference type="RefSeq" id="WP_397557197.1">
    <property type="nucleotide sequence ID" value="NZ_JBIQWL010000005.1"/>
</dbReference>
<feature type="transmembrane region" description="Helical" evidence="5">
    <location>
        <begin position="2309"/>
        <end position="2327"/>
    </location>
</feature>
<evidence type="ECO:0000256" key="3">
    <source>
        <dbReference type="ARBA" id="ARBA00022729"/>
    </source>
</evidence>
<dbReference type="Proteomes" id="UP001610861">
    <property type="component" value="Unassembled WGS sequence"/>
</dbReference>
<evidence type="ECO:0000256" key="2">
    <source>
        <dbReference type="ARBA" id="ARBA00022525"/>
    </source>
</evidence>
<keyword evidence="9" id="KW-1185">Reference proteome</keyword>
<keyword evidence="5" id="KW-0472">Membrane</keyword>
<evidence type="ECO:0000256" key="6">
    <source>
        <dbReference type="SAM" id="SignalP"/>
    </source>
</evidence>
<gene>
    <name evidence="8" type="ORF">ACH3VR_15380</name>
</gene>
<keyword evidence="5" id="KW-0812">Transmembrane</keyword>
<keyword evidence="4" id="KW-0572">Peptidoglycan-anchor</keyword>
<reference evidence="8 9" key="1">
    <citation type="submission" date="2024-09" db="EMBL/GenBank/DDBJ databases">
        <authorList>
            <person name="Pan X."/>
        </authorList>
    </citation>
    <scope>NUCLEOTIDE SEQUENCE [LARGE SCALE GENOMIC DNA]</scope>
    <source>
        <strain evidence="8 9">B2969</strain>
    </source>
</reference>
<evidence type="ECO:0000256" key="4">
    <source>
        <dbReference type="ARBA" id="ARBA00023088"/>
    </source>
</evidence>
<dbReference type="InterPro" id="IPR046022">
    <property type="entry name" value="DUF5979"/>
</dbReference>
<feature type="domain" description="Gram-positive cocci surface proteins LPxTG" evidence="7">
    <location>
        <begin position="2298"/>
        <end position="2332"/>
    </location>
</feature>
<evidence type="ECO:0000256" key="5">
    <source>
        <dbReference type="SAM" id="Phobius"/>
    </source>
</evidence>